<sequence>MQPPQQHSWINLSELKTQIIRKLGPERSKQYFDYLNKFLSLKLSKVEFDKLCLRTIGRDGILLHNQLIRSILRNAVGNKKPLDGVNHQNGPGSIVTHDSSQLGLSNGDILLTSPRKARTAGQRRGGDRKSSIALNGKTNYPSPSSSTPHSDDFNSPLDNGNTSSLNTQKPMQHHQELMQQVQNADGRAKSLGQKEGKDVSGKISLHAPLGIPYYPVSIGGARRAPPIKSGGVSDATSLLDTTTLRARMEPISIAQGLQGVSPDSANVLNNGLDAYLKGLIRSCSELKRPIKSNPTHFRPVNGVTPGHHHQMQEHQPKHSISLLDFRVTMELNPQQLGEDWPELLEKICTHAFEE</sequence>
<name>A0AAD8K4X2_TARER</name>
<dbReference type="Pfam" id="PF12767">
    <property type="entry name" value="SAGA-Tad1"/>
    <property type="match status" value="1"/>
</dbReference>
<evidence type="ECO:0000256" key="3">
    <source>
        <dbReference type="ARBA" id="ARBA00023163"/>
    </source>
</evidence>
<feature type="compositionally biased region" description="Polar residues" evidence="5">
    <location>
        <begin position="86"/>
        <end position="104"/>
    </location>
</feature>
<keyword evidence="4" id="KW-0539">Nucleus</keyword>
<reference evidence="6" key="1">
    <citation type="journal article" date="2023" name="bioRxiv">
        <title>Improved chromosome-level genome assembly for marigold (Tagetes erecta).</title>
        <authorList>
            <person name="Jiang F."/>
            <person name="Yuan L."/>
            <person name="Wang S."/>
            <person name="Wang H."/>
            <person name="Xu D."/>
            <person name="Wang A."/>
            <person name="Fan W."/>
        </authorList>
    </citation>
    <scope>NUCLEOTIDE SEQUENCE</scope>
    <source>
        <strain evidence="6">WSJ</strain>
        <tissue evidence="6">Leaf</tissue>
    </source>
</reference>
<dbReference type="GO" id="GO:0003713">
    <property type="term" value="F:transcription coactivator activity"/>
    <property type="evidence" value="ECO:0007669"/>
    <property type="project" value="TreeGrafter"/>
</dbReference>
<feature type="compositionally biased region" description="Polar residues" evidence="5">
    <location>
        <begin position="156"/>
        <end position="170"/>
    </location>
</feature>
<comment type="subcellular location">
    <subcellularLocation>
        <location evidence="1">Nucleus</location>
    </subcellularLocation>
</comment>
<evidence type="ECO:0000313" key="7">
    <source>
        <dbReference type="Proteomes" id="UP001229421"/>
    </source>
</evidence>
<keyword evidence="7" id="KW-1185">Reference proteome</keyword>
<keyword evidence="3" id="KW-0804">Transcription</keyword>
<accession>A0AAD8K4X2</accession>
<dbReference type="GO" id="GO:0006357">
    <property type="term" value="P:regulation of transcription by RNA polymerase II"/>
    <property type="evidence" value="ECO:0007669"/>
    <property type="project" value="TreeGrafter"/>
</dbReference>
<dbReference type="AlphaFoldDB" id="A0AAD8K4X2"/>
<protein>
    <recommendedName>
        <fullName evidence="8">Transcriptional coactivator Hfi1/Transcriptional adapter 1</fullName>
    </recommendedName>
</protein>
<gene>
    <name evidence="6" type="ORF">QVD17_34923</name>
</gene>
<dbReference type="CDD" id="cd22933">
    <property type="entry name" value="HFD_HFI1"/>
    <property type="match status" value="1"/>
</dbReference>
<comment type="caution">
    <text evidence="6">The sequence shown here is derived from an EMBL/GenBank/DDBJ whole genome shotgun (WGS) entry which is preliminary data.</text>
</comment>
<dbReference type="Proteomes" id="UP001229421">
    <property type="component" value="Unassembled WGS sequence"/>
</dbReference>
<dbReference type="GO" id="GO:0005634">
    <property type="term" value="C:nucleus"/>
    <property type="evidence" value="ECO:0007669"/>
    <property type="project" value="UniProtKB-SubCell"/>
</dbReference>
<evidence type="ECO:0000256" key="4">
    <source>
        <dbReference type="ARBA" id="ARBA00023242"/>
    </source>
</evidence>
<evidence type="ECO:0000256" key="5">
    <source>
        <dbReference type="SAM" id="MobiDB-lite"/>
    </source>
</evidence>
<keyword evidence="2" id="KW-0805">Transcription regulation</keyword>
<dbReference type="InterPro" id="IPR024738">
    <property type="entry name" value="Hfi1/Tada1"/>
</dbReference>
<evidence type="ECO:0000256" key="2">
    <source>
        <dbReference type="ARBA" id="ARBA00023015"/>
    </source>
</evidence>
<dbReference type="GO" id="GO:0000124">
    <property type="term" value="C:SAGA complex"/>
    <property type="evidence" value="ECO:0007669"/>
    <property type="project" value="TreeGrafter"/>
</dbReference>
<dbReference type="PANTHER" id="PTHR21277:SF5">
    <property type="entry name" value="TRANSCRIPTIONAL ADAPTER 1"/>
    <property type="match status" value="1"/>
</dbReference>
<dbReference type="EMBL" id="JAUHHV010000009">
    <property type="protein sequence ID" value="KAK1413155.1"/>
    <property type="molecule type" value="Genomic_DNA"/>
</dbReference>
<evidence type="ECO:0000313" key="6">
    <source>
        <dbReference type="EMBL" id="KAK1413155.1"/>
    </source>
</evidence>
<evidence type="ECO:0008006" key="8">
    <source>
        <dbReference type="Google" id="ProtNLM"/>
    </source>
</evidence>
<evidence type="ECO:0000256" key="1">
    <source>
        <dbReference type="ARBA" id="ARBA00004123"/>
    </source>
</evidence>
<feature type="region of interest" description="Disordered" evidence="5">
    <location>
        <begin position="82"/>
        <end position="194"/>
    </location>
</feature>
<proteinExistence type="predicted"/>
<dbReference type="PANTHER" id="PTHR21277">
    <property type="entry name" value="TRANSCRIPTIONAL ADAPTER 1"/>
    <property type="match status" value="1"/>
</dbReference>
<organism evidence="6 7">
    <name type="scientific">Tagetes erecta</name>
    <name type="common">African marigold</name>
    <dbReference type="NCBI Taxonomy" id="13708"/>
    <lineage>
        <taxon>Eukaryota</taxon>
        <taxon>Viridiplantae</taxon>
        <taxon>Streptophyta</taxon>
        <taxon>Embryophyta</taxon>
        <taxon>Tracheophyta</taxon>
        <taxon>Spermatophyta</taxon>
        <taxon>Magnoliopsida</taxon>
        <taxon>eudicotyledons</taxon>
        <taxon>Gunneridae</taxon>
        <taxon>Pentapetalae</taxon>
        <taxon>asterids</taxon>
        <taxon>campanulids</taxon>
        <taxon>Asterales</taxon>
        <taxon>Asteraceae</taxon>
        <taxon>Asteroideae</taxon>
        <taxon>Heliantheae alliance</taxon>
        <taxon>Tageteae</taxon>
        <taxon>Tagetes</taxon>
    </lineage>
</organism>